<dbReference type="PROSITE" id="PS51432">
    <property type="entry name" value="AP_NUCLEASE_F2_4"/>
    <property type="match status" value="1"/>
</dbReference>
<evidence type="ECO:0000313" key="9">
    <source>
        <dbReference type="EMBL" id="EQD50022.1"/>
    </source>
</evidence>
<evidence type="ECO:0000256" key="7">
    <source>
        <dbReference type="ARBA" id="ARBA00023204"/>
    </source>
</evidence>
<sequence length="281" mass="30481">GLAHAPEQARTLGADALQIFSKNQQQWSAAPLDPAEVEGFRAAMRREKMRSAAVHTSYLINLGSPQPTLQERSRAAFQEEIQRAETLGIPLLILHPGAHTGSGEAAGLAAIASGVRHALEADADGRVRILLEIAAGAGSTLGSTFEQLAHLLDSIDAPERTGVCLDTCHLFAAGYDFRTDHTYREMVAKLDTTVGTRRVFAFHLNDAQEELGSHRDRHANIGNGNLGLPGFRRLVNDRRFAKVPGFLETPLRGDKSDPYAAYREDLASLRSLVSRRAARGS</sequence>
<dbReference type="HAMAP" id="MF_00152">
    <property type="entry name" value="Nfo"/>
    <property type="match status" value="1"/>
</dbReference>
<dbReference type="Pfam" id="PF01261">
    <property type="entry name" value="AP_endonuc_2"/>
    <property type="match status" value="1"/>
</dbReference>
<dbReference type="FunFam" id="3.20.20.150:FF:000001">
    <property type="entry name" value="Probable endonuclease 4"/>
    <property type="match status" value="1"/>
</dbReference>
<proteinExistence type="inferred from homology"/>
<feature type="domain" description="Xylose isomerase-like TIM barrel" evidence="8">
    <location>
        <begin position="7"/>
        <end position="271"/>
    </location>
</feature>
<dbReference type="GO" id="GO:0003906">
    <property type="term" value="F:DNA-(apurinic or apyrimidinic site) endonuclease activity"/>
    <property type="evidence" value="ECO:0007669"/>
    <property type="project" value="TreeGrafter"/>
</dbReference>
<evidence type="ECO:0000256" key="5">
    <source>
        <dbReference type="ARBA" id="ARBA00022801"/>
    </source>
</evidence>
<keyword evidence="6" id="KW-0862">Zinc</keyword>
<reference evidence="9" key="1">
    <citation type="submission" date="2013-08" db="EMBL/GenBank/DDBJ databases">
        <authorList>
            <person name="Mendez C."/>
            <person name="Richter M."/>
            <person name="Ferrer M."/>
            <person name="Sanchez J."/>
        </authorList>
    </citation>
    <scope>NUCLEOTIDE SEQUENCE</scope>
</reference>
<comment type="similarity">
    <text evidence="2">Belongs to the AP endonuclease 2 family.</text>
</comment>
<evidence type="ECO:0000259" key="8">
    <source>
        <dbReference type="Pfam" id="PF01261"/>
    </source>
</evidence>
<dbReference type="GO" id="GO:0006284">
    <property type="term" value="P:base-excision repair"/>
    <property type="evidence" value="ECO:0007669"/>
    <property type="project" value="TreeGrafter"/>
</dbReference>
<comment type="caution">
    <text evidence="9">The sequence shown here is derived from an EMBL/GenBank/DDBJ whole genome shotgun (WGS) entry which is preliminary data.</text>
</comment>
<dbReference type="SUPFAM" id="SSF51658">
    <property type="entry name" value="Xylose isomerase-like"/>
    <property type="match status" value="1"/>
</dbReference>
<dbReference type="PROSITE" id="PS00731">
    <property type="entry name" value="AP_NUCLEASE_F2_3"/>
    <property type="match status" value="1"/>
</dbReference>
<evidence type="ECO:0000256" key="4">
    <source>
        <dbReference type="ARBA" id="ARBA00022763"/>
    </source>
</evidence>
<evidence type="ECO:0000256" key="6">
    <source>
        <dbReference type="ARBA" id="ARBA00022833"/>
    </source>
</evidence>
<comment type="cofactor">
    <cofactor evidence="1">
        <name>Zn(2+)</name>
        <dbReference type="ChEBI" id="CHEBI:29105"/>
    </cofactor>
</comment>
<dbReference type="NCBIfam" id="TIGR00587">
    <property type="entry name" value="nfo"/>
    <property type="match status" value="1"/>
</dbReference>
<name>T0ZZG1_9ZZZZ</name>
<keyword evidence="9" id="KW-0540">Nuclease</keyword>
<dbReference type="InterPro" id="IPR018246">
    <property type="entry name" value="AP_endonuc_F2_Zn_BS"/>
</dbReference>
<dbReference type="InterPro" id="IPR001719">
    <property type="entry name" value="AP_endonuc_2"/>
</dbReference>
<dbReference type="SMART" id="SM00518">
    <property type="entry name" value="AP2Ec"/>
    <property type="match status" value="1"/>
</dbReference>
<accession>T0ZZG1</accession>
<dbReference type="Gene3D" id="3.20.20.150">
    <property type="entry name" value="Divalent-metal-dependent TIM barrel enzymes"/>
    <property type="match status" value="1"/>
</dbReference>
<evidence type="ECO:0000256" key="1">
    <source>
        <dbReference type="ARBA" id="ARBA00001947"/>
    </source>
</evidence>
<dbReference type="PROSITE" id="PS00730">
    <property type="entry name" value="AP_NUCLEASE_F2_2"/>
    <property type="match status" value="1"/>
</dbReference>
<dbReference type="PANTHER" id="PTHR21445">
    <property type="entry name" value="ENDONUCLEASE IV ENDODEOXYRIBONUCLEASE IV"/>
    <property type="match status" value="1"/>
</dbReference>
<evidence type="ECO:0000256" key="3">
    <source>
        <dbReference type="ARBA" id="ARBA00022723"/>
    </source>
</evidence>
<protein>
    <submittedName>
        <fullName evidence="9">Apurinic endonuclease Apn1</fullName>
    </submittedName>
</protein>
<dbReference type="GO" id="GO:0003677">
    <property type="term" value="F:DNA binding"/>
    <property type="evidence" value="ECO:0007669"/>
    <property type="project" value="InterPro"/>
</dbReference>
<dbReference type="GO" id="GO:0008270">
    <property type="term" value="F:zinc ion binding"/>
    <property type="evidence" value="ECO:0007669"/>
    <property type="project" value="InterPro"/>
</dbReference>
<dbReference type="AlphaFoldDB" id="T0ZZG1"/>
<keyword evidence="7" id="KW-0234">DNA repair</keyword>
<dbReference type="PANTHER" id="PTHR21445:SF0">
    <property type="entry name" value="APURINIC-APYRIMIDINIC ENDONUCLEASE"/>
    <property type="match status" value="1"/>
</dbReference>
<dbReference type="InterPro" id="IPR036237">
    <property type="entry name" value="Xyl_isomerase-like_sf"/>
</dbReference>
<evidence type="ECO:0000256" key="2">
    <source>
        <dbReference type="ARBA" id="ARBA00005340"/>
    </source>
</evidence>
<gene>
    <name evidence="9" type="ORF">B1B_11378</name>
</gene>
<keyword evidence="5" id="KW-0378">Hydrolase</keyword>
<dbReference type="CDD" id="cd00019">
    <property type="entry name" value="AP2Ec"/>
    <property type="match status" value="1"/>
</dbReference>
<keyword evidence="9" id="KW-0255">Endonuclease</keyword>
<dbReference type="EMBL" id="AUZY01007388">
    <property type="protein sequence ID" value="EQD50022.1"/>
    <property type="molecule type" value="Genomic_DNA"/>
</dbReference>
<reference evidence="9" key="2">
    <citation type="journal article" date="2014" name="ISME J.">
        <title>Microbial stratification in low pH oxic and suboxic macroscopic growths along an acid mine drainage.</title>
        <authorList>
            <person name="Mendez-Garcia C."/>
            <person name="Mesa V."/>
            <person name="Sprenger R.R."/>
            <person name="Richter M."/>
            <person name="Diez M.S."/>
            <person name="Solano J."/>
            <person name="Bargiela R."/>
            <person name="Golyshina O.V."/>
            <person name="Manteca A."/>
            <person name="Ramos J.L."/>
            <person name="Gallego J.R."/>
            <person name="Llorente I."/>
            <person name="Martins Dos Santos V.A."/>
            <person name="Jensen O.N."/>
            <person name="Pelaez A.I."/>
            <person name="Sanchez J."/>
            <person name="Ferrer M."/>
        </authorList>
    </citation>
    <scope>NUCLEOTIDE SEQUENCE</scope>
</reference>
<keyword evidence="4" id="KW-0227">DNA damage</keyword>
<dbReference type="InterPro" id="IPR013022">
    <property type="entry name" value="Xyl_isomerase-like_TIM-brl"/>
</dbReference>
<feature type="non-terminal residue" evidence="9">
    <location>
        <position position="1"/>
    </location>
</feature>
<dbReference type="GO" id="GO:0008081">
    <property type="term" value="F:phosphoric diester hydrolase activity"/>
    <property type="evidence" value="ECO:0007669"/>
    <property type="project" value="TreeGrafter"/>
</dbReference>
<organism evidence="9">
    <name type="scientific">mine drainage metagenome</name>
    <dbReference type="NCBI Taxonomy" id="410659"/>
    <lineage>
        <taxon>unclassified sequences</taxon>
        <taxon>metagenomes</taxon>
        <taxon>ecological metagenomes</taxon>
    </lineage>
</organism>
<keyword evidence="3" id="KW-0479">Metal-binding</keyword>